<dbReference type="InterPro" id="IPR011992">
    <property type="entry name" value="EF-hand-dom_pair"/>
</dbReference>
<dbReference type="PROSITE" id="PS50222">
    <property type="entry name" value="EF_HAND_2"/>
    <property type="match status" value="1"/>
</dbReference>
<dbReference type="AlphaFoldDB" id="A0A1D9G4A0"/>
<evidence type="ECO:0000313" key="3">
    <source>
        <dbReference type="Proteomes" id="UP000176944"/>
    </source>
</evidence>
<name>A0A1D9G4A0_MOOP1</name>
<sequence length="181" mass="21094">MLSELQQRKLTQLFNVYDQQTNGFLSQADFERITDNLAAIRGWTPGSPYYDNLLAIYMRIWNGVQKFTDENQDQQVTLDEWLTYHENVLSDTDGNEAVVNAKAAGIIYLLDSDKDDKVTLEEYRQFFKAYGIDDSQIEEIFGRFDQNNDGYIDKQEILDLVTEFYYSQDPEAPGNWIFGSY</sequence>
<protein>
    <submittedName>
        <fullName evidence="2">EF-hand domain-containing protein</fullName>
    </submittedName>
</protein>
<dbReference type="InterPro" id="IPR002048">
    <property type="entry name" value="EF_hand_dom"/>
</dbReference>
<dbReference type="Gene3D" id="1.10.238.10">
    <property type="entry name" value="EF-hand"/>
    <property type="match status" value="1"/>
</dbReference>
<dbReference type="SUPFAM" id="SSF47473">
    <property type="entry name" value="EF-hand"/>
    <property type="match status" value="1"/>
</dbReference>
<dbReference type="PROSITE" id="PS00018">
    <property type="entry name" value="EF_HAND_1"/>
    <property type="match status" value="2"/>
</dbReference>
<reference evidence="3" key="1">
    <citation type="submission" date="2016-10" db="EMBL/GenBank/DDBJ databases">
        <title>Comparative genomics uncovers the prolific and rare metabolic potential of the cyanobacterial genus Moorea.</title>
        <authorList>
            <person name="Leao T."/>
            <person name="Castelao G."/>
            <person name="Korobeynikov A."/>
            <person name="Monroe E.A."/>
            <person name="Podell S."/>
            <person name="Glukhov E."/>
            <person name="Allen E."/>
            <person name="Gerwick W.H."/>
            <person name="Gerwick L."/>
        </authorList>
    </citation>
    <scope>NUCLEOTIDE SEQUENCE [LARGE SCALE GENOMIC DNA]</scope>
    <source>
        <strain evidence="3">JHB</strain>
    </source>
</reference>
<dbReference type="EMBL" id="CP017708">
    <property type="protein sequence ID" value="AOY82230.1"/>
    <property type="molecule type" value="Genomic_DNA"/>
</dbReference>
<dbReference type="InterPro" id="IPR018247">
    <property type="entry name" value="EF_Hand_1_Ca_BS"/>
</dbReference>
<organism evidence="2 3">
    <name type="scientific">Moorena producens (strain JHB)</name>
    <dbReference type="NCBI Taxonomy" id="1454205"/>
    <lineage>
        <taxon>Bacteria</taxon>
        <taxon>Bacillati</taxon>
        <taxon>Cyanobacteriota</taxon>
        <taxon>Cyanophyceae</taxon>
        <taxon>Coleofasciculales</taxon>
        <taxon>Coleofasciculaceae</taxon>
        <taxon>Moorena</taxon>
    </lineage>
</organism>
<feature type="domain" description="EF-hand" evidence="1">
    <location>
        <begin position="132"/>
        <end position="167"/>
    </location>
</feature>
<evidence type="ECO:0000313" key="2">
    <source>
        <dbReference type="EMBL" id="AOY82230.1"/>
    </source>
</evidence>
<dbReference type="SMART" id="SM00054">
    <property type="entry name" value="EFh"/>
    <property type="match status" value="3"/>
</dbReference>
<gene>
    <name evidence="2" type="ORF">BJP36_22320</name>
</gene>
<dbReference type="Pfam" id="PF13499">
    <property type="entry name" value="EF-hand_7"/>
    <property type="match status" value="1"/>
</dbReference>
<dbReference type="GO" id="GO:0005509">
    <property type="term" value="F:calcium ion binding"/>
    <property type="evidence" value="ECO:0007669"/>
    <property type="project" value="InterPro"/>
</dbReference>
<dbReference type="Proteomes" id="UP000176944">
    <property type="component" value="Chromosome"/>
</dbReference>
<evidence type="ECO:0000259" key="1">
    <source>
        <dbReference type="PROSITE" id="PS50222"/>
    </source>
</evidence>
<dbReference type="CDD" id="cd00051">
    <property type="entry name" value="EFh"/>
    <property type="match status" value="1"/>
</dbReference>
<proteinExistence type="predicted"/>
<accession>A0A1D9G4A0</accession>